<name>A0ABX9TSR5_9GAMM</name>
<keyword evidence="2" id="KW-1185">Reference proteome</keyword>
<organism evidence="1 2">
    <name type="scientific">Acinetobacter chengduensis</name>
    <dbReference type="NCBI Taxonomy" id="2420890"/>
    <lineage>
        <taxon>Bacteria</taxon>
        <taxon>Pseudomonadati</taxon>
        <taxon>Pseudomonadota</taxon>
        <taxon>Gammaproteobacteria</taxon>
        <taxon>Moraxellales</taxon>
        <taxon>Moraxellaceae</taxon>
        <taxon>Acinetobacter</taxon>
    </lineage>
</organism>
<dbReference type="RefSeq" id="WP_121523673.1">
    <property type="nucleotide sequence ID" value="NZ_RCHC01000025.1"/>
</dbReference>
<sequence length="71" mass="8296">MSLDIKYENMGLDGKLSEKYIAMTPEERQQFLFGEFKVKQESQPVWVGVDYSEKKDQTIKFQNTGFAIEII</sequence>
<evidence type="ECO:0000313" key="2">
    <source>
        <dbReference type="Proteomes" id="UP000280271"/>
    </source>
</evidence>
<proteinExistence type="predicted"/>
<dbReference type="EMBL" id="RCHC01000025">
    <property type="protein sequence ID" value="RLL17997.1"/>
    <property type="molecule type" value="Genomic_DNA"/>
</dbReference>
<dbReference type="Proteomes" id="UP000280271">
    <property type="component" value="Unassembled WGS sequence"/>
</dbReference>
<comment type="caution">
    <text evidence="1">The sequence shown here is derived from an EMBL/GenBank/DDBJ whole genome shotgun (WGS) entry which is preliminary data.</text>
</comment>
<accession>A0ABX9TSR5</accession>
<gene>
    <name evidence="1" type="ORF">D9K81_16230</name>
</gene>
<evidence type="ECO:0000313" key="1">
    <source>
        <dbReference type="EMBL" id="RLL17997.1"/>
    </source>
</evidence>
<protein>
    <submittedName>
        <fullName evidence="1">Uncharacterized protein</fullName>
    </submittedName>
</protein>
<reference evidence="1 2" key="1">
    <citation type="submission" date="2018-09" db="EMBL/GenBank/DDBJ databases">
        <title>The draft genome of Acinetobacter sp. strains.</title>
        <authorList>
            <person name="Qin J."/>
            <person name="Feng Y."/>
            <person name="Zong Z."/>
        </authorList>
    </citation>
    <scope>NUCLEOTIDE SEQUENCE [LARGE SCALE GENOMIC DNA]</scope>
    <source>
        <strain evidence="1 2">WCHAc060005</strain>
    </source>
</reference>